<dbReference type="EMBL" id="VGJX01000322">
    <property type="protein sequence ID" value="MBM3274769.1"/>
    <property type="molecule type" value="Genomic_DNA"/>
</dbReference>
<gene>
    <name evidence="3" type="ORF">FJZ00_06430</name>
</gene>
<evidence type="ECO:0000313" key="3">
    <source>
        <dbReference type="EMBL" id="MBM3274769.1"/>
    </source>
</evidence>
<protein>
    <recommendedName>
        <fullName evidence="2">Antitoxin</fullName>
    </recommendedName>
</protein>
<dbReference type="AlphaFoldDB" id="A0A937X5Y1"/>
<evidence type="ECO:0000256" key="2">
    <source>
        <dbReference type="RuleBase" id="RU362080"/>
    </source>
</evidence>
<evidence type="ECO:0000256" key="1">
    <source>
        <dbReference type="ARBA" id="ARBA00009981"/>
    </source>
</evidence>
<comment type="caution">
    <text evidence="3">The sequence shown here is derived from an EMBL/GenBank/DDBJ whole genome shotgun (WGS) entry which is preliminary data.</text>
</comment>
<comment type="function">
    <text evidence="2">Antitoxin component of a type II toxin-antitoxin (TA) system.</text>
</comment>
<dbReference type="InterPro" id="IPR036165">
    <property type="entry name" value="YefM-like_sf"/>
</dbReference>
<reference evidence="3 4" key="1">
    <citation type="submission" date="2019-03" db="EMBL/GenBank/DDBJ databases">
        <title>Lake Tanganyika Metagenome-Assembled Genomes (MAGs).</title>
        <authorList>
            <person name="Tran P."/>
        </authorList>
    </citation>
    <scope>NUCLEOTIDE SEQUENCE [LARGE SCALE GENOMIC DNA]</scope>
    <source>
        <strain evidence="3">K_DeepCast_65m_m2_236</strain>
    </source>
</reference>
<sequence>MKTIGISEFKAGCIQILKDVQRTREPLVVTHRGRPLARIEPVPEVGRKVLGSLRHMGEIRTDLLTVDFTDEWEMCQD</sequence>
<dbReference type="SUPFAM" id="SSF143120">
    <property type="entry name" value="YefM-like"/>
    <property type="match status" value="1"/>
</dbReference>
<dbReference type="NCBIfam" id="TIGR01552">
    <property type="entry name" value="phd_fam"/>
    <property type="match status" value="1"/>
</dbReference>
<dbReference type="Proteomes" id="UP000703893">
    <property type="component" value="Unassembled WGS sequence"/>
</dbReference>
<dbReference type="InterPro" id="IPR006442">
    <property type="entry name" value="Antitoxin_Phd/YefM"/>
</dbReference>
<accession>A0A937X5Y1</accession>
<evidence type="ECO:0000313" key="4">
    <source>
        <dbReference type="Proteomes" id="UP000703893"/>
    </source>
</evidence>
<dbReference type="Gene3D" id="3.40.1620.10">
    <property type="entry name" value="YefM-like domain"/>
    <property type="match status" value="1"/>
</dbReference>
<proteinExistence type="inferred from homology"/>
<name>A0A937X5Y1_9BACT</name>
<dbReference type="Pfam" id="PF02604">
    <property type="entry name" value="PhdYeFM_antitox"/>
    <property type="match status" value="1"/>
</dbReference>
<comment type="similarity">
    <text evidence="1 2">Belongs to the phD/YefM antitoxin family.</text>
</comment>
<organism evidence="3 4">
    <name type="scientific">Candidatus Tanganyikabacteria bacterium</name>
    <dbReference type="NCBI Taxonomy" id="2961651"/>
    <lineage>
        <taxon>Bacteria</taxon>
        <taxon>Bacillati</taxon>
        <taxon>Candidatus Sericytochromatia</taxon>
        <taxon>Candidatus Tanganyikabacteria</taxon>
    </lineage>
</organism>